<keyword evidence="3" id="KW-1185">Reference proteome</keyword>
<evidence type="ECO:0000313" key="2">
    <source>
        <dbReference type="EMBL" id="KAK6735575.1"/>
    </source>
</evidence>
<reference evidence="2 3" key="1">
    <citation type="submission" date="2023-08" db="EMBL/GenBank/DDBJ databases">
        <title>A Necator americanus chromosomal reference genome.</title>
        <authorList>
            <person name="Ilik V."/>
            <person name="Petrzelkova K.J."/>
            <person name="Pardy F."/>
            <person name="Fuh T."/>
            <person name="Niatou-Singa F.S."/>
            <person name="Gouil Q."/>
            <person name="Baker L."/>
            <person name="Ritchie M.E."/>
            <person name="Jex A.R."/>
            <person name="Gazzola D."/>
            <person name="Li H."/>
            <person name="Toshio Fujiwara R."/>
            <person name="Zhan B."/>
            <person name="Aroian R.V."/>
            <person name="Pafco B."/>
            <person name="Schwarz E.M."/>
        </authorList>
    </citation>
    <scope>NUCLEOTIDE SEQUENCE [LARGE SCALE GENOMIC DNA]</scope>
    <source>
        <strain evidence="2 3">Aroian</strain>
        <tissue evidence="2">Whole animal</tissue>
    </source>
</reference>
<dbReference type="Proteomes" id="UP001303046">
    <property type="component" value="Unassembled WGS sequence"/>
</dbReference>
<organism evidence="2 3">
    <name type="scientific">Necator americanus</name>
    <name type="common">Human hookworm</name>
    <dbReference type="NCBI Taxonomy" id="51031"/>
    <lineage>
        <taxon>Eukaryota</taxon>
        <taxon>Metazoa</taxon>
        <taxon>Ecdysozoa</taxon>
        <taxon>Nematoda</taxon>
        <taxon>Chromadorea</taxon>
        <taxon>Rhabditida</taxon>
        <taxon>Rhabditina</taxon>
        <taxon>Rhabditomorpha</taxon>
        <taxon>Strongyloidea</taxon>
        <taxon>Ancylostomatidae</taxon>
        <taxon>Bunostominae</taxon>
        <taxon>Necator</taxon>
    </lineage>
</organism>
<proteinExistence type="predicted"/>
<evidence type="ECO:0000256" key="1">
    <source>
        <dbReference type="SAM" id="MobiDB-lite"/>
    </source>
</evidence>
<name>A0ABR1CCM1_NECAM</name>
<gene>
    <name evidence="2" type="primary">Necator_chrII.g6452</name>
    <name evidence="2" type="ORF">RB195_018659</name>
</gene>
<feature type="region of interest" description="Disordered" evidence="1">
    <location>
        <begin position="1"/>
        <end position="22"/>
    </location>
</feature>
<dbReference type="EMBL" id="JAVFWL010000002">
    <property type="protein sequence ID" value="KAK6735575.1"/>
    <property type="molecule type" value="Genomic_DNA"/>
</dbReference>
<accession>A0ABR1CCM1</accession>
<sequence>MRDEDRIIRHHPRLPNAPFPYDTKSPIYNPDDSELFRLIVQDHPLCFFLISLGRILVTFLRRLPSARASP</sequence>
<protein>
    <submittedName>
        <fullName evidence="2">Uncharacterized protein</fullName>
    </submittedName>
</protein>
<comment type="caution">
    <text evidence="2">The sequence shown here is derived from an EMBL/GenBank/DDBJ whole genome shotgun (WGS) entry which is preliminary data.</text>
</comment>
<evidence type="ECO:0000313" key="3">
    <source>
        <dbReference type="Proteomes" id="UP001303046"/>
    </source>
</evidence>